<keyword evidence="1" id="KW-1133">Transmembrane helix</keyword>
<protein>
    <recommendedName>
        <fullName evidence="4">Secreted protein</fullName>
    </recommendedName>
</protein>
<evidence type="ECO:0000313" key="3">
    <source>
        <dbReference type="Proteomes" id="UP001363622"/>
    </source>
</evidence>
<accession>A0ABR1KQ13</accession>
<keyword evidence="3" id="KW-1185">Reference proteome</keyword>
<gene>
    <name evidence="2" type="ORF">IWZ03DRAFT_181618</name>
</gene>
<reference evidence="2 3" key="1">
    <citation type="submission" date="2024-04" db="EMBL/GenBank/DDBJ databases">
        <title>Phyllosticta paracitricarpa is synonymous to the EU quarantine fungus P. citricarpa based on phylogenomic analyses.</title>
        <authorList>
            <consortium name="Lawrence Berkeley National Laboratory"/>
            <person name="Van Ingen-Buijs V.A."/>
            <person name="Van Westerhoven A.C."/>
            <person name="Haridas S."/>
            <person name="Skiadas P."/>
            <person name="Martin F."/>
            <person name="Groenewald J.Z."/>
            <person name="Crous P.W."/>
            <person name="Seidl M.F."/>
        </authorList>
    </citation>
    <scope>NUCLEOTIDE SEQUENCE [LARGE SCALE GENOMIC DNA]</scope>
    <source>
        <strain evidence="2 3">CBS 123371</strain>
    </source>
</reference>
<sequence length="123" mass="13272">MLLLSVHVNGLAVSVMTAMFCSIFQGRVIRGIIINMVTHLAGSGMTSVRVSCGCPLCPATTVLKTLGADGAIAPLCHKPCCTFPLFESSTVQNHRSVMLDLLCFLLLYSSFHHICFEVSFFSS</sequence>
<feature type="transmembrane region" description="Helical" evidence="1">
    <location>
        <begin position="6"/>
        <end position="24"/>
    </location>
</feature>
<proteinExistence type="predicted"/>
<name>A0ABR1KQ13_9PEZI</name>
<organism evidence="2 3">
    <name type="scientific">Phyllosticta citriasiana</name>
    <dbReference type="NCBI Taxonomy" id="595635"/>
    <lineage>
        <taxon>Eukaryota</taxon>
        <taxon>Fungi</taxon>
        <taxon>Dikarya</taxon>
        <taxon>Ascomycota</taxon>
        <taxon>Pezizomycotina</taxon>
        <taxon>Dothideomycetes</taxon>
        <taxon>Dothideomycetes incertae sedis</taxon>
        <taxon>Botryosphaeriales</taxon>
        <taxon>Phyllostictaceae</taxon>
        <taxon>Phyllosticta</taxon>
    </lineage>
</organism>
<dbReference type="EMBL" id="JBBPHU010000005">
    <property type="protein sequence ID" value="KAK7517802.1"/>
    <property type="molecule type" value="Genomic_DNA"/>
</dbReference>
<keyword evidence="1" id="KW-0472">Membrane</keyword>
<evidence type="ECO:0000256" key="1">
    <source>
        <dbReference type="SAM" id="Phobius"/>
    </source>
</evidence>
<evidence type="ECO:0008006" key="4">
    <source>
        <dbReference type="Google" id="ProtNLM"/>
    </source>
</evidence>
<keyword evidence="1" id="KW-0812">Transmembrane</keyword>
<dbReference type="Proteomes" id="UP001363622">
    <property type="component" value="Unassembled WGS sequence"/>
</dbReference>
<evidence type="ECO:0000313" key="2">
    <source>
        <dbReference type="EMBL" id="KAK7517802.1"/>
    </source>
</evidence>
<comment type="caution">
    <text evidence="2">The sequence shown here is derived from an EMBL/GenBank/DDBJ whole genome shotgun (WGS) entry which is preliminary data.</text>
</comment>